<keyword evidence="3 6" id="KW-0812">Transmembrane</keyword>
<dbReference type="Proteomes" id="UP000293764">
    <property type="component" value="Unassembled WGS sequence"/>
</dbReference>
<feature type="transmembrane region" description="Helical" evidence="6">
    <location>
        <begin position="55"/>
        <end position="77"/>
    </location>
</feature>
<evidence type="ECO:0000256" key="1">
    <source>
        <dbReference type="ARBA" id="ARBA00004141"/>
    </source>
</evidence>
<protein>
    <submittedName>
        <fullName evidence="8">GtrA family protein</fullName>
    </submittedName>
</protein>
<accession>A0A4Q5N007</accession>
<dbReference type="Pfam" id="PF04138">
    <property type="entry name" value="GtrA_DPMS_TM"/>
    <property type="match status" value="1"/>
</dbReference>
<evidence type="ECO:0000256" key="5">
    <source>
        <dbReference type="ARBA" id="ARBA00023136"/>
    </source>
</evidence>
<feature type="transmembrane region" description="Helical" evidence="6">
    <location>
        <begin position="89"/>
        <end position="110"/>
    </location>
</feature>
<dbReference type="OrthoDB" id="4829369at2"/>
<evidence type="ECO:0000256" key="6">
    <source>
        <dbReference type="SAM" id="Phobius"/>
    </source>
</evidence>
<feature type="transmembrane region" description="Helical" evidence="6">
    <location>
        <begin position="116"/>
        <end position="136"/>
    </location>
</feature>
<organism evidence="8 9">
    <name type="scientific">Pengzhenrongella frigida</name>
    <dbReference type="NCBI Taxonomy" id="1259133"/>
    <lineage>
        <taxon>Bacteria</taxon>
        <taxon>Bacillati</taxon>
        <taxon>Actinomycetota</taxon>
        <taxon>Actinomycetes</taxon>
        <taxon>Micrococcales</taxon>
        <taxon>Pengzhenrongella</taxon>
    </lineage>
</organism>
<reference evidence="8 9" key="1">
    <citation type="submission" date="2019-01" db="EMBL/GenBank/DDBJ databases">
        <title>Novel species of Cellulomonas.</title>
        <authorList>
            <person name="Liu Q."/>
            <person name="Xin Y.-H."/>
        </authorList>
    </citation>
    <scope>NUCLEOTIDE SEQUENCE [LARGE SCALE GENOMIC DNA]</scope>
    <source>
        <strain evidence="8 9">HLT2-17</strain>
    </source>
</reference>
<comment type="subcellular location">
    <subcellularLocation>
        <location evidence="1">Membrane</location>
        <topology evidence="1">Multi-pass membrane protein</topology>
    </subcellularLocation>
</comment>
<sequence>MMTNKDSPSRWIRSRVLRFLHGPPVARFLVVGGGAALLELAIFQVLALAGMGPVAANALSFLVGMTTSFVGYRLWSFAGDHDLPIGGQFGAYATLALVNVGASSLVIHALVTAGLWPLIAKVSCMVLIACWNYLLLNRLIFRRQLTV</sequence>
<evidence type="ECO:0000259" key="7">
    <source>
        <dbReference type="Pfam" id="PF04138"/>
    </source>
</evidence>
<gene>
    <name evidence="8" type="ORF">EUA98_08615</name>
</gene>
<comment type="similarity">
    <text evidence="2">Belongs to the GtrA family.</text>
</comment>
<evidence type="ECO:0000256" key="4">
    <source>
        <dbReference type="ARBA" id="ARBA00022989"/>
    </source>
</evidence>
<evidence type="ECO:0000313" key="8">
    <source>
        <dbReference type="EMBL" id="RYV51340.1"/>
    </source>
</evidence>
<proteinExistence type="inferred from homology"/>
<evidence type="ECO:0000256" key="2">
    <source>
        <dbReference type="ARBA" id="ARBA00009399"/>
    </source>
</evidence>
<dbReference type="EMBL" id="SDWW01000017">
    <property type="protein sequence ID" value="RYV51340.1"/>
    <property type="molecule type" value="Genomic_DNA"/>
</dbReference>
<evidence type="ECO:0000313" key="9">
    <source>
        <dbReference type="Proteomes" id="UP000293764"/>
    </source>
</evidence>
<evidence type="ECO:0000256" key="3">
    <source>
        <dbReference type="ARBA" id="ARBA00022692"/>
    </source>
</evidence>
<keyword evidence="9" id="KW-1185">Reference proteome</keyword>
<feature type="domain" description="GtrA/DPMS transmembrane" evidence="7">
    <location>
        <begin position="27"/>
        <end position="141"/>
    </location>
</feature>
<comment type="caution">
    <text evidence="8">The sequence shown here is derived from an EMBL/GenBank/DDBJ whole genome shotgun (WGS) entry which is preliminary data.</text>
</comment>
<name>A0A4Q5N007_9MICO</name>
<dbReference type="AlphaFoldDB" id="A0A4Q5N007"/>
<dbReference type="GO" id="GO:0000271">
    <property type="term" value="P:polysaccharide biosynthetic process"/>
    <property type="evidence" value="ECO:0007669"/>
    <property type="project" value="InterPro"/>
</dbReference>
<dbReference type="GO" id="GO:0005886">
    <property type="term" value="C:plasma membrane"/>
    <property type="evidence" value="ECO:0007669"/>
    <property type="project" value="TreeGrafter"/>
</dbReference>
<dbReference type="PANTHER" id="PTHR38459">
    <property type="entry name" value="PROPHAGE BACTOPRENOL-LINKED GLUCOSE TRANSLOCASE HOMOLOG"/>
    <property type="match status" value="1"/>
</dbReference>
<dbReference type="PANTHER" id="PTHR38459:SF1">
    <property type="entry name" value="PROPHAGE BACTOPRENOL-LINKED GLUCOSE TRANSLOCASE HOMOLOG"/>
    <property type="match status" value="1"/>
</dbReference>
<keyword evidence="5 6" id="KW-0472">Membrane</keyword>
<feature type="transmembrane region" description="Helical" evidence="6">
    <location>
        <begin position="25"/>
        <end position="49"/>
    </location>
</feature>
<dbReference type="InterPro" id="IPR007267">
    <property type="entry name" value="GtrA_DPMS_TM"/>
</dbReference>
<dbReference type="InterPro" id="IPR051401">
    <property type="entry name" value="GtrA_CellWall_Glycosyl"/>
</dbReference>
<dbReference type="RefSeq" id="WP_130102272.1">
    <property type="nucleotide sequence ID" value="NZ_SDWW01000017.1"/>
</dbReference>
<keyword evidence="4 6" id="KW-1133">Transmembrane helix</keyword>